<feature type="region of interest" description="Disordered" evidence="1">
    <location>
        <begin position="67"/>
        <end position="88"/>
    </location>
</feature>
<comment type="caution">
    <text evidence="2">The sequence shown here is derived from an EMBL/GenBank/DDBJ whole genome shotgun (WGS) entry which is preliminary data.</text>
</comment>
<dbReference type="EMBL" id="JAGFBV010000043">
    <property type="protein sequence ID" value="MBP4139979.1"/>
    <property type="molecule type" value="Genomic_DNA"/>
</dbReference>
<keyword evidence="3" id="KW-1185">Reference proteome</keyword>
<evidence type="ECO:0000256" key="1">
    <source>
        <dbReference type="SAM" id="MobiDB-lite"/>
    </source>
</evidence>
<reference evidence="2 3" key="1">
    <citation type="submission" date="2021-03" db="EMBL/GenBank/DDBJ databases">
        <title>Flavobacterium Flabelliformis Sp. Nov. And Flavobacterium Geliluteum Sp. Nov., Two Novel Multidrug Resistant Psychrophilic Species Isolated From Antarctica.</title>
        <authorList>
            <person name="Kralova S."/>
            <person name="Busse H.J."/>
            <person name="Bezdicek M."/>
            <person name="Nykrynova M."/>
            <person name="Kroupova E."/>
            <person name="Krsek D."/>
            <person name="Sedlacek I."/>
        </authorList>
    </citation>
    <scope>NUCLEOTIDE SEQUENCE [LARGE SCALE GENOMIC DNA]</scope>
    <source>
        <strain evidence="2 3">P7388</strain>
    </source>
</reference>
<dbReference type="Proteomes" id="UP000675047">
    <property type="component" value="Unassembled WGS sequence"/>
</dbReference>
<gene>
    <name evidence="2" type="ORF">J3495_18050</name>
</gene>
<name>A0A940XHQ1_9FLAO</name>
<organism evidence="2 3">
    <name type="scientific">Flavobacterium geliluteum</name>
    <dbReference type="NCBI Taxonomy" id="2816120"/>
    <lineage>
        <taxon>Bacteria</taxon>
        <taxon>Pseudomonadati</taxon>
        <taxon>Bacteroidota</taxon>
        <taxon>Flavobacteriia</taxon>
        <taxon>Flavobacteriales</taxon>
        <taxon>Flavobacteriaceae</taxon>
        <taxon>Flavobacterium</taxon>
    </lineage>
</organism>
<dbReference type="RefSeq" id="WP_210668215.1">
    <property type="nucleotide sequence ID" value="NZ_JAGFBV010000043.1"/>
</dbReference>
<dbReference type="AlphaFoldDB" id="A0A940XHQ1"/>
<accession>A0A940XHQ1</accession>
<evidence type="ECO:0000313" key="3">
    <source>
        <dbReference type="Proteomes" id="UP000675047"/>
    </source>
</evidence>
<proteinExistence type="predicted"/>
<sequence>MTKTKTKPPVIYGDDLPITTHQINTINRNCQWNVGMKEEWVQWVTGDVNRTSLKSLTQAQAVKVIRQQTGEPHPQPLPKGEGSDNWGYFDSKNRQHLTLLAYMRTAQWTTENGKHGEVADIERLSDFLKSDKSPINKPLKNMEPWEVSKIIEAFKGIVKSKYK</sequence>
<protein>
    <submittedName>
        <fullName evidence="2">Uncharacterized protein</fullName>
    </submittedName>
</protein>
<evidence type="ECO:0000313" key="2">
    <source>
        <dbReference type="EMBL" id="MBP4139979.1"/>
    </source>
</evidence>